<keyword evidence="2" id="KW-0813">Transport</keyword>
<protein>
    <submittedName>
        <fullName evidence="8">ABC transporter ATP-binding protein</fullName>
    </submittedName>
</protein>
<dbReference type="AlphaFoldDB" id="A0A7D5QIC2"/>
<dbReference type="CDD" id="cd03257">
    <property type="entry name" value="ABC_NikE_OppD_transporters"/>
    <property type="match status" value="1"/>
</dbReference>
<proteinExistence type="predicted"/>
<evidence type="ECO:0000259" key="7">
    <source>
        <dbReference type="PROSITE" id="PS50893"/>
    </source>
</evidence>
<dbReference type="SMART" id="SM00382">
    <property type="entry name" value="AAA"/>
    <property type="match status" value="1"/>
</dbReference>
<organism evidence="8 9">
    <name type="scientific">Halorarum salinum</name>
    <dbReference type="NCBI Taxonomy" id="2743089"/>
    <lineage>
        <taxon>Archaea</taxon>
        <taxon>Methanobacteriati</taxon>
        <taxon>Methanobacteriota</taxon>
        <taxon>Stenosarchaea group</taxon>
        <taxon>Halobacteria</taxon>
        <taxon>Halobacteriales</taxon>
        <taxon>Haloferacaceae</taxon>
        <taxon>Halorarum</taxon>
    </lineage>
</organism>
<dbReference type="RefSeq" id="WP_179269509.1">
    <property type="nucleotide sequence ID" value="NZ_CP058579.1"/>
</dbReference>
<keyword evidence="4" id="KW-0547">Nucleotide-binding</keyword>
<dbReference type="Pfam" id="PF08352">
    <property type="entry name" value="oligo_HPY"/>
    <property type="match status" value="1"/>
</dbReference>
<evidence type="ECO:0000256" key="4">
    <source>
        <dbReference type="ARBA" id="ARBA00022741"/>
    </source>
</evidence>
<dbReference type="InterPro" id="IPR050388">
    <property type="entry name" value="ABC_Ni/Peptide_Import"/>
</dbReference>
<evidence type="ECO:0000256" key="5">
    <source>
        <dbReference type="ARBA" id="ARBA00022840"/>
    </source>
</evidence>
<dbReference type="InterPro" id="IPR003439">
    <property type="entry name" value="ABC_transporter-like_ATP-bd"/>
</dbReference>
<evidence type="ECO:0000313" key="8">
    <source>
        <dbReference type="EMBL" id="QLG62924.1"/>
    </source>
</evidence>
<dbReference type="Pfam" id="PF00005">
    <property type="entry name" value="ABC_tran"/>
    <property type="match status" value="1"/>
</dbReference>
<dbReference type="Proteomes" id="UP000509626">
    <property type="component" value="Chromosome"/>
</dbReference>
<keyword evidence="9" id="KW-1185">Reference proteome</keyword>
<comment type="subcellular location">
    <subcellularLocation>
        <location evidence="1">Cell membrane</location>
        <topology evidence="1">Peripheral membrane protein</topology>
    </subcellularLocation>
</comment>
<dbReference type="SUPFAM" id="SSF52540">
    <property type="entry name" value="P-loop containing nucleoside triphosphate hydrolases"/>
    <property type="match status" value="1"/>
</dbReference>
<sequence length="385" mass="42536">MTLLEVNDLSIRYAVEDGSSVHAADGVSFSVEPGETYGLVGESGCGKTTLAKSLVHLLDSNGYIESGEVWLDATLPAWEDGNGDPRPEIIEDESYPVRADGMTNLAALSTEQIRDVRWRDVALIPQSAMNALNPVYRVGDQIVEAILRHEPNTSKREADGRARDLLERVGIEPERADDYAHQFSGGMKQRAVIAMAMACNPDLLIADEPTTALDVIIQDRILEELEKLQEEFGVSILVISHDISVMAEICDRMAVMYGGKVMESGPKEDIFDDTANPYTLGLKNSFPTITEAQQSLVSIPGTPPTLRDPEEGCRFRERCPFVVEECHATHPPMYDVEAAAADGRRLEAGDQRAHRSACYRVDELESIRTDATQEETWTAQEIENR</sequence>
<evidence type="ECO:0000256" key="2">
    <source>
        <dbReference type="ARBA" id="ARBA00022448"/>
    </source>
</evidence>
<dbReference type="GO" id="GO:0016887">
    <property type="term" value="F:ATP hydrolysis activity"/>
    <property type="evidence" value="ECO:0007669"/>
    <property type="project" value="InterPro"/>
</dbReference>
<dbReference type="PANTHER" id="PTHR43297">
    <property type="entry name" value="OLIGOPEPTIDE TRANSPORT ATP-BINDING PROTEIN APPD"/>
    <property type="match status" value="1"/>
</dbReference>
<dbReference type="PANTHER" id="PTHR43297:SF2">
    <property type="entry name" value="DIPEPTIDE TRANSPORT ATP-BINDING PROTEIN DPPD"/>
    <property type="match status" value="1"/>
</dbReference>
<reference evidence="8 9" key="1">
    <citation type="submission" date="2020-06" db="EMBL/GenBank/DDBJ databases">
        <title>NJ-3-1, isolated from saline soil.</title>
        <authorList>
            <person name="Cui H.L."/>
            <person name="Shi X."/>
        </authorList>
    </citation>
    <scope>NUCLEOTIDE SEQUENCE [LARGE SCALE GENOMIC DNA]</scope>
    <source>
        <strain evidence="8 9">NJ-3-1</strain>
    </source>
</reference>
<dbReference type="InterPro" id="IPR003593">
    <property type="entry name" value="AAA+_ATPase"/>
</dbReference>
<evidence type="ECO:0000313" key="9">
    <source>
        <dbReference type="Proteomes" id="UP000509626"/>
    </source>
</evidence>
<dbReference type="Gene3D" id="3.40.50.300">
    <property type="entry name" value="P-loop containing nucleotide triphosphate hydrolases"/>
    <property type="match status" value="1"/>
</dbReference>
<dbReference type="InterPro" id="IPR017871">
    <property type="entry name" value="ABC_transporter-like_CS"/>
</dbReference>
<accession>A0A7D5QIC2</accession>
<dbReference type="OrthoDB" id="18209at2157"/>
<evidence type="ECO:0000256" key="1">
    <source>
        <dbReference type="ARBA" id="ARBA00004202"/>
    </source>
</evidence>
<dbReference type="InterPro" id="IPR013563">
    <property type="entry name" value="Oligopep_ABC_C"/>
</dbReference>
<dbReference type="InterPro" id="IPR027417">
    <property type="entry name" value="P-loop_NTPase"/>
</dbReference>
<dbReference type="KEGG" id="halu:HUG12_14770"/>
<dbReference type="PROSITE" id="PS00211">
    <property type="entry name" value="ABC_TRANSPORTER_1"/>
    <property type="match status" value="1"/>
</dbReference>
<feature type="domain" description="ABC transporter" evidence="7">
    <location>
        <begin position="4"/>
        <end position="283"/>
    </location>
</feature>
<name>A0A7D5QIC2_9EURY</name>
<dbReference type="GeneID" id="56038747"/>
<dbReference type="EMBL" id="CP058579">
    <property type="protein sequence ID" value="QLG62924.1"/>
    <property type="molecule type" value="Genomic_DNA"/>
</dbReference>
<dbReference type="GO" id="GO:0015833">
    <property type="term" value="P:peptide transport"/>
    <property type="evidence" value="ECO:0007669"/>
    <property type="project" value="InterPro"/>
</dbReference>
<keyword evidence="5 8" id="KW-0067">ATP-binding</keyword>
<evidence type="ECO:0000256" key="6">
    <source>
        <dbReference type="ARBA" id="ARBA00023136"/>
    </source>
</evidence>
<dbReference type="NCBIfam" id="TIGR01727">
    <property type="entry name" value="oligo_HPY"/>
    <property type="match status" value="1"/>
</dbReference>
<keyword evidence="3" id="KW-1003">Cell membrane</keyword>
<gene>
    <name evidence="8" type="ORF">HUG12_14770</name>
</gene>
<dbReference type="GO" id="GO:0005886">
    <property type="term" value="C:plasma membrane"/>
    <property type="evidence" value="ECO:0007669"/>
    <property type="project" value="UniProtKB-SubCell"/>
</dbReference>
<dbReference type="GO" id="GO:0005524">
    <property type="term" value="F:ATP binding"/>
    <property type="evidence" value="ECO:0007669"/>
    <property type="project" value="UniProtKB-KW"/>
</dbReference>
<keyword evidence="6" id="KW-0472">Membrane</keyword>
<evidence type="ECO:0000256" key="3">
    <source>
        <dbReference type="ARBA" id="ARBA00022475"/>
    </source>
</evidence>
<dbReference type="PROSITE" id="PS50893">
    <property type="entry name" value="ABC_TRANSPORTER_2"/>
    <property type="match status" value="1"/>
</dbReference>